<dbReference type="VEuPathDB" id="FungiDB:CLCR_08864"/>
<evidence type="ECO:0000256" key="1">
    <source>
        <dbReference type="SAM" id="MobiDB-lite"/>
    </source>
</evidence>
<dbReference type="STRING" id="86049.A0A1C1CSK4"/>
<dbReference type="OrthoDB" id="4506219at2759"/>
<keyword evidence="2" id="KW-1133">Transmembrane helix</keyword>
<keyword evidence="3" id="KW-0732">Signal</keyword>
<gene>
    <name evidence="4" type="ORF">CLCR_08864</name>
</gene>
<reference evidence="5" key="1">
    <citation type="submission" date="2015-07" db="EMBL/GenBank/DDBJ databases">
        <authorList>
            <person name="Teixeira M.M."/>
            <person name="Souza R.C."/>
            <person name="Almeida L.G."/>
            <person name="Vicente V.A."/>
            <person name="de Hoog S."/>
            <person name="Bocca A.L."/>
            <person name="de Almeida S.R."/>
            <person name="Vasconcelos A.T."/>
            <person name="Felipe M.S."/>
        </authorList>
    </citation>
    <scope>NUCLEOTIDE SEQUENCE [LARGE SCALE GENOMIC DNA]</scope>
    <source>
        <strain evidence="5">KSF</strain>
    </source>
</reference>
<feature type="chain" id="PRO_5008651072" evidence="3">
    <location>
        <begin position="29"/>
        <end position="263"/>
    </location>
</feature>
<evidence type="ECO:0000256" key="2">
    <source>
        <dbReference type="SAM" id="Phobius"/>
    </source>
</evidence>
<feature type="compositionally biased region" description="Polar residues" evidence="1">
    <location>
        <begin position="206"/>
        <end position="217"/>
    </location>
</feature>
<dbReference type="Proteomes" id="UP000094526">
    <property type="component" value="Unassembled WGS sequence"/>
</dbReference>
<feature type="region of interest" description="Disordered" evidence="1">
    <location>
        <begin position="130"/>
        <end position="226"/>
    </location>
</feature>
<name>A0A1C1CSK4_9EURO</name>
<sequence>MGRARGFLTLNTQIILIFATLRIQTSQAESTVSITAQPAFSSVRPCVQHCIWCGEYWLANCPGSAIGLNNVLSAGLDSLFCRTDLQSSASSYLTSCIYSGCTTNTVDLQDGLSLYNGYCHIDGASLNDYPTLTSSSESPTTSPKSGSSADTETSTTLTTVDGNPSSPSESSRATSEASPGNTPTTVVTSTVTATSEPSSTAARSSDLNSGSNPTESRSGGGGDNDTGKKVTIVCSILGVIFAFLALFTGRIWWKKRKRGDDAE</sequence>
<keyword evidence="2" id="KW-0812">Transmembrane</keyword>
<protein>
    <submittedName>
        <fullName evidence="4">Uncharacterized protein</fullName>
    </submittedName>
</protein>
<feature type="compositionally biased region" description="Low complexity" evidence="1">
    <location>
        <begin position="130"/>
        <end position="205"/>
    </location>
</feature>
<keyword evidence="5" id="KW-1185">Reference proteome</keyword>
<evidence type="ECO:0000313" key="4">
    <source>
        <dbReference type="EMBL" id="OCT51484.1"/>
    </source>
</evidence>
<feature type="signal peptide" evidence="3">
    <location>
        <begin position="1"/>
        <end position="28"/>
    </location>
</feature>
<keyword evidence="2" id="KW-0472">Membrane</keyword>
<comment type="caution">
    <text evidence="4">The sequence shown here is derived from an EMBL/GenBank/DDBJ whole genome shotgun (WGS) entry which is preliminary data.</text>
</comment>
<evidence type="ECO:0000256" key="3">
    <source>
        <dbReference type="SAM" id="SignalP"/>
    </source>
</evidence>
<feature type="transmembrane region" description="Helical" evidence="2">
    <location>
        <begin position="230"/>
        <end position="253"/>
    </location>
</feature>
<dbReference type="AlphaFoldDB" id="A0A1C1CSK4"/>
<evidence type="ECO:0000313" key="5">
    <source>
        <dbReference type="Proteomes" id="UP000094526"/>
    </source>
</evidence>
<organism evidence="4 5">
    <name type="scientific">Cladophialophora carrionii</name>
    <dbReference type="NCBI Taxonomy" id="86049"/>
    <lineage>
        <taxon>Eukaryota</taxon>
        <taxon>Fungi</taxon>
        <taxon>Dikarya</taxon>
        <taxon>Ascomycota</taxon>
        <taxon>Pezizomycotina</taxon>
        <taxon>Eurotiomycetes</taxon>
        <taxon>Chaetothyriomycetidae</taxon>
        <taxon>Chaetothyriales</taxon>
        <taxon>Herpotrichiellaceae</taxon>
        <taxon>Cladophialophora</taxon>
    </lineage>
</organism>
<accession>A0A1C1CSK4</accession>
<proteinExistence type="predicted"/>
<dbReference type="EMBL" id="LGRB01000009">
    <property type="protein sequence ID" value="OCT51484.1"/>
    <property type="molecule type" value="Genomic_DNA"/>
</dbReference>